<dbReference type="AlphaFoldDB" id="A0A7X5XZ38"/>
<proteinExistence type="predicted"/>
<dbReference type="RefSeq" id="WP_164521862.1">
    <property type="nucleotide sequence ID" value="NZ_BAAADY010000025.1"/>
</dbReference>
<dbReference type="Proteomes" id="UP000531251">
    <property type="component" value="Unassembled WGS sequence"/>
</dbReference>
<evidence type="ECO:0000313" key="2">
    <source>
        <dbReference type="EMBL" id="NJB96486.1"/>
    </source>
</evidence>
<gene>
    <name evidence="2" type="ORF">GGR89_000786</name>
</gene>
<comment type="caution">
    <text evidence="2">The sequence shown here is derived from an EMBL/GenBank/DDBJ whole genome shotgun (WGS) entry which is preliminary data.</text>
</comment>
<reference evidence="2 3" key="1">
    <citation type="submission" date="2020-03" db="EMBL/GenBank/DDBJ databases">
        <title>Genomic Encyclopedia of Type Strains, Phase IV (KMG-IV): sequencing the most valuable type-strain genomes for metagenomic binning, comparative biology and taxonomic classification.</title>
        <authorList>
            <person name="Goeker M."/>
        </authorList>
    </citation>
    <scope>NUCLEOTIDE SEQUENCE [LARGE SCALE GENOMIC DNA]</scope>
    <source>
        <strain evidence="2 3">DSM 7225</strain>
    </source>
</reference>
<organism evidence="2 3">
    <name type="scientific">Sphingomonas trueperi</name>
    <dbReference type="NCBI Taxonomy" id="53317"/>
    <lineage>
        <taxon>Bacteria</taxon>
        <taxon>Pseudomonadati</taxon>
        <taxon>Pseudomonadota</taxon>
        <taxon>Alphaproteobacteria</taxon>
        <taxon>Sphingomonadales</taxon>
        <taxon>Sphingomonadaceae</taxon>
        <taxon>Sphingomonas</taxon>
    </lineage>
</organism>
<dbReference type="EMBL" id="JAATJB010000002">
    <property type="protein sequence ID" value="NJB96486.1"/>
    <property type="molecule type" value="Genomic_DNA"/>
</dbReference>
<sequence>MQKPKPYRSPRRRPSPAAQPPRRLRRAATAPAETDFDIVFEWEADGPTQH</sequence>
<name>A0A7X5XZ38_9SPHN</name>
<evidence type="ECO:0000256" key="1">
    <source>
        <dbReference type="SAM" id="MobiDB-lite"/>
    </source>
</evidence>
<accession>A0A7X5XZ38</accession>
<protein>
    <submittedName>
        <fullName evidence="2">Uncharacterized protein</fullName>
    </submittedName>
</protein>
<keyword evidence="3" id="KW-1185">Reference proteome</keyword>
<feature type="compositionally biased region" description="Basic residues" evidence="1">
    <location>
        <begin position="1"/>
        <end position="14"/>
    </location>
</feature>
<feature type="region of interest" description="Disordered" evidence="1">
    <location>
        <begin position="1"/>
        <end position="36"/>
    </location>
</feature>
<evidence type="ECO:0000313" key="3">
    <source>
        <dbReference type="Proteomes" id="UP000531251"/>
    </source>
</evidence>